<dbReference type="AlphaFoldDB" id="A0A383AX83"/>
<sequence length="33" mass="3940">FCPLKLLILTRMIYIFHQSKFGKLLLATQFIQN</sequence>
<feature type="non-terminal residue" evidence="1">
    <location>
        <position position="1"/>
    </location>
</feature>
<reference evidence="1" key="1">
    <citation type="submission" date="2018-05" db="EMBL/GenBank/DDBJ databases">
        <authorList>
            <person name="Lanie J.A."/>
            <person name="Ng W.-L."/>
            <person name="Kazmierczak K.M."/>
            <person name="Andrzejewski T.M."/>
            <person name="Davidsen T.M."/>
            <person name="Wayne K.J."/>
            <person name="Tettelin H."/>
            <person name="Glass J.I."/>
            <person name="Rusch D."/>
            <person name="Podicherti R."/>
            <person name="Tsui H.-C.T."/>
            <person name="Winkler M.E."/>
        </authorList>
    </citation>
    <scope>NUCLEOTIDE SEQUENCE</scope>
</reference>
<accession>A0A383AX83</accession>
<evidence type="ECO:0000313" key="1">
    <source>
        <dbReference type="EMBL" id="SVE12193.1"/>
    </source>
</evidence>
<feature type="non-terminal residue" evidence="1">
    <location>
        <position position="33"/>
    </location>
</feature>
<gene>
    <name evidence="1" type="ORF">METZ01_LOCUS465047</name>
</gene>
<organism evidence="1">
    <name type="scientific">marine metagenome</name>
    <dbReference type="NCBI Taxonomy" id="408172"/>
    <lineage>
        <taxon>unclassified sequences</taxon>
        <taxon>metagenomes</taxon>
        <taxon>ecological metagenomes</taxon>
    </lineage>
</organism>
<proteinExistence type="predicted"/>
<name>A0A383AX83_9ZZZZ</name>
<protein>
    <submittedName>
        <fullName evidence="1">Uncharacterized protein</fullName>
    </submittedName>
</protein>
<dbReference type="EMBL" id="UINC01195571">
    <property type="protein sequence ID" value="SVE12193.1"/>
    <property type="molecule type" value="Genomic_DNA"/>
</dbReference>